<protein>
    <submittedName>
        <fullName evidence="1">Uncharacterized protein</fullName>
    </submittedName>
</protein>
<dbReference type="AlphaFoldDB" id="A0A160P2W9"/>
<accession>A0A160P2W9</accession>
<evidence type="ECO:0000313" key="2">
    <source>
        <dbReference type="Proteomes" id="UP000217676"/>
    </source>
</evidence>
<dbReference type="KEGG" id="slau:SLA_4238"/>
<dbReference type="RefSeq" id="WP_359874245.1">
    <property type="nucleotide sequence ID" value="NZ_JBEYHT010000007.1"/>
</dbReference>
<reference evidence="1 2" key="1">
    <citation type="journal article" date="2016" name="Genome Announc.">
        <title>Complete Genome Sequence of Thiostrepton-Producing Streptomyces laurentii ATCC 31255.</title>
        <authorList>
            <person name="Doi K."/>
            <person name="Fujino Y."/>
            <person name="Nagayoshi Y."/>
            <person name="Ohshima T."/>
            <person name="Ogata S."/>
        </authorList>
    </citation>
    <scope>NUCLEOTIDE SEQUENCE [LARGE SCALE GENOMIC DNA]</scope>
    <source>
        <strain evidence="1 2">ATCC 31255</strain>
    </source>
</reference>
<sequence length="102" mass="11038">MTRFDPPPGTPSRALRVRAAAGWERFMRDAGAKGAYPVGADGYEQHPLLRTRVRDTANGAEGELTAVTHELHSDGRVVRVAHIRAANGIEWTASADNVQAAY</sequence>
<evidence type="ECO:0000313" key="1">
    <source>
        <dbReference type="EMBL" id="BAU85126.1"/>
    </source>
</evidence>
<name>A0A160P2W9_STRLU</name>
<keyword evidence="2" id="KW-1185">Reference proteome</keyword>
<gene>
    <name evidence="1" type="ORF">SLA_4238</name>
</gene>
<proteinExistence type="predicted"/>
<dbReference type="EMBL" id="AP017424">
    <property type="protein sequence ID" value="BAU85126.1"/>
    <property type="molecule type" value="Genomic_DNA"/>
</dbReference>
<dbReference type="Proteomes" id="UP000217676">
    <property type="component" value="Chromosome"/>
</dbReference>
<organism evidence="1 2">
    <name type="scientific">Streptomyces laurentii</name>
    <dbReference type="NCBI Taxonomy" id="39478"/>
    <lineage>
        <taxon>Bacteria</taxon>
        <taxon>Bacillati</taxon>
        <taxon>Actinomycetota</taxon>
        <taxon>Actinomycetes</taxon>
        <taxon>Kitasatosporales</taxon>
        <taxon>Streptomycetaceae</taxon>
        <taxon>Streptomyces</taxon>
    </lineage>
</organism>